<dbReference type="AlphaFoldDB" id="A0A830EEV5"/>
<reference evidence="5" key="3">
    <citation type="submission" date="2022-09" db="EMBL/GenBank/DDBJ databases">
        <title>Complete genome sequence of Vulcanisaeta souniana.</title>
        <authorList>
            <person name="Kato S."/>
            <person name="Itoh T."/>
            <person name="Ohkuma M."/>
        </authorList>
    </citation>
    <scope>NUCLEOTIDE SEQUENCE [LARGE SCALE GENOMIC DNA]</scope>
    <source>
        <strain evidence="5">JCM 11219</strain>
    </source>
</reference>
<dbReference type="OrthoDB" id="377385at2157"/>
<reference evidence="3" key="1">
    <citation type="journal article" date="2014" name="Int. J. Syst. Evol. Microbiol.">
        <title>Complete genome sequence of Corynebacterium casei LMG S-19264T (=DSM 44701T), isolated from a smear-ripened cheese.</title>
        <authorList>
            <consortium name="US DOE Joint Genome Institute (JGI-PGF)"/>
            <person name="Walter F."/>
            <person name="Albersmeier A."/>
            <person name="Kalinowski J."/>
            <person name="Ruckert C."/>
        </authorList>
    </citation>
    <scope>NUCLEOTIDE SEQUENCE</scope>
    <source>
        <strain evidence="3">JCM 11219</strain>
    </source>
</reference>
<evidence type="ECO:0000313" key="5">
    <source>
        <dbReference type="Proteomes" id="UP001060771"/>
    </source>
</evidence>
<evidence type="ECO:0000313" key="2">
    <source>
        <dbReference type="EMBL" id="BDR93210.1"/>
    </source>
</evidence>
<protein>
    <recommendedName>
        <fullName evidence="6">Archaeal Type IV pilin N-terminal domain-containing protein</fullName>
    </recommendedName>
</protein>
<dbReference type="Proteomes" id="UP000657075">
    <property type="component" value="Unassembled WGS sequence"/>
</dbReference>
<evidence type="ECO:0000313" key="4">
    <source>
        <dbReference type="Proteomes" id="UP000657075"/>
    </source>
</evidence>
<dbReference type="EMBL" id="AP026830">
    <property type="protein sequence ID" value="BDR93210.1"/>
    <property type="molecule type" value="Genomic_DNA"/>
</dbReference>
<evidence type="ECO:0000313" key="3">
    <source>
        <dbReference type="EMBL" id="GGI78427.1"/>
    </source>
</evidence>
<dbReference type="RefSeq" id="WP_188603310.1">
    <property type="nucleotide sequence ID" value="NZ_AP026830.1"/>
</dbReference>
<reference evidence="2" key="4">
    <citation type="journal article" date="2023" name="Microbiol. Resour. Announc.">
        <title>Complete Genome Sequence of Vulcanisaeta souniana Strain IC-059, a Hyperthermophilic Archaeon Isolated from Hot Spring Water in Japan.</title>
        <authorList>
            <person name="Kato S."/>
            <person name="Itoh T."/>
            <person name="Wu L."/>
            <person name="Ma J."/>
            <person name="Ohkuma M."/>
        </authorList>
    </citation>
    <scope>NUCLEOTIDE SEQUENCE</scope>
    <source>
        <strain evidence="2">JCM 11219</strain>
    </source>
</reference>
<organism evidence="3 4">
    <name type="scientific">Vulcanisaeta souniana JCM 11219</name>
    <dbReference type="NCBI Taxonomy" id="1293586"/>
    <lineage>
        <taxon>Archaea</taxon>
        <taxon>Thermoproteota</taxon>
        <taxon>Thermoprotei</taxon>
        <taxon>Thermoproteales</taxon>
        <taxon>Thermoproteaceae</taxon>
        <taxon>Vulcanisaeta</taxon>
    </lineage>
</organism>
<feature type="transmembrane region" description="Helical" evidence="1">
    <location>
        <begin position="12"/>
        <end position="32"/>
    </location>
</feature>
<dbReference type="Proteomes" id="UP001060771">
    <property type="component" value="Chromosome"/>
</dbReference>
<sequence length="141" mass="14657">MGRSTRGEFNLLWIVVTVVGITMAIVILYLVYGGAMRSLGMTNFLSGQATTTGDQLIINLKTTGVGTITIDSVTLYAGNSAVTSGCSLSSVTLNGNSISTTLPWSLKPGDTLSLIYTGSNCTNVTYVDVSTSTGSQSIQVT</sequence>
<keyword evidence="1" id="KW-1133">Transmembrane helix</keyword>
<proteinExistence type="predicted"/>
<name>A0A830EEV5_9CREN</name>
<reference evidence="3" key="2">
    <citation type="submission" date="2020-09" db="EMBL/GenBank/DDBJ databases">
        <authorList>
            <person name="Sun Q."/>
            <person name="Ohkuma M."/>
        </authorList>
    </citation>
    <scope>NUCLEOTIDE SEQUENCE</scope>
    <source>
        <strain evidence="3">JCM 11219</strain>
    </source>
</reference>
<evidence type="ECO:0008006" key="6">
    <source>
        <dbReference type="Google" id="ProtNLM"/>
    </source>
</evidence>
<accession>A0A830EEV5</accession>
<dbReference type="EMBL" id="BMNM01000005">
    <property type="protein sequence ID" value="GGI78427.1"/>
    <property type="molecule type" value="Genomic_DNA"/>
</dbReference>
<keyword evidence="5" id="KW-1185">Reference proteome</keyword>
<dbReference type="GeneID" id="76207845"/>
<keyword evidence="1" id="KW-0812">Transmembrane</keyword>
<evidence type="ECO:0000256" key="1">
    <source>
        <dbReference type="SAM" id="Phobius"/>
    </source>
</evidence>
<keyword evidence="1" id="KW-0472">Membrane</keyword>
<gene>
    <name evidence="3" type="ORF">GCM10007112_14110</name>
    <name evidence="2" type="ORF">Vsou_23030</name>
</gene>